<feature type="non-terminal residue" evidence="5">
    <location>
        <position position="100"/>
    </location>
</feature>
<evidence type="ECO:0000313" key="5">
    <source>
        <dbReference type="EMBL" id="NXA75680.1"/>
    </source>
</evidence>
<evidence type="ECO:0000256" key="1">
    <source>
        <dbReference type="ARBA" id="ARBA00022729"/>
    </source>
</evidence>
<dbReference type="Pfam" id="PF13895">
    <property type="entry name" value="Ig_2"/>
    <property type="match status" value="1"/>
</dbReference>
<dbReference type="GO" id="GO:0006955">
    <property type="term" value="P:immune response"/>
    <property type="evidence" value="ECO:0007669"/>
    <property type="project" value="TreeGrafter"/>
</dbReference>
<name>A0A7K7YCV2_THRLU</name>
<keyword evidence="6" id="KW-1185">Reference proteome</keyword>
<gene>
    <name evidence="5" type="primary">Fcgr3_0</name>
    <name evidence="5" type="ORF">THRLUD_R15654</name>
</gene>
<keyword evidence="2" id="KW-1015">Disulfide bond</keyword>
<dbReference type="GO" id="GO:0007166">
    <property type="term" value="P:cell surface receptor signaling pathway"/>
    <property type="evidence" value="ECO:0007669"/>
    <property type="project" value="TreeGrafter"/>
</dbReference>
<feature type="domain" description="Ig-like" evidence="4">
    <location>
        <begin position="3"/>
        <end position="88"/>
    </location>
</feature>
<proteinExistence type="predicted"/>
<dbReference type="SUPFAM" id="SSF48726">
    <property type="entry name" value="Immunoglobulin"/>
    <property type="match status" value="1"/>
</dbReference>
<dbReference type="EMBL" id="VZTB01005923">
    <property type="protein sequence ID" value="NXA75680.1"/>
    <property type="molecule type" value="Genomic_DNA"/>
</dbReference>
<dbReference type="InterPro" id="IPR013783">
    <property type="entry name" value="Ig-like_fold"/>
</dbReference>
<evidence type="ECO:0000313" key="6">
    <source>
        <dbReference type="Proteomes" id="UP000558509"/>
    </source>
</evidence>
<reference evidence="5 6" key="1">
    <citation type="submission" date="2019-09" db="EMBL/GenBank/DDBJ databases">
        <title>Bird 10,000 Genomes (B10K) Project - Family phase.</title>
        <authorList>
            <person name="Zhang G."/>
        </authorList>
    </citation>
    <scope>NUCLEOTIDE SEQUENCE [LARGE SCALE GENOMIC DNA]</scope>
    <source>
        <strain evidence="5">B10K-DU-001-68</strain>
        <tissue evidence="5">Muscle</tissue>
    </source>
</reference>
<comment type="caution">
    <text evidence="5">The sequence shown here is derived from an EMBL/GenBank/DDBJ whole genome shotgun (WGS) entry which is preliminary data.</text>
</comment>
<dbReference type="GO" id="GO:0004888">
    <property type="term" value="F:transmembrane signaling receptor activity"/>
    <property type="evidence" value="ECO:0007669"/>
    <property type="project" value="TreeGrafter"/>
</dbReference>
<dbReference type="Gene3D" id="2.60.40.10">
    <property type="entry name" value="Immunoglobulins"/>
    <property type="match status" value="1"/>
</dbReference>
<dbReference type="InterPro" id="IPR050488">
    <property type="entry name" value="Ig_Fc_receptor"/>
</dbReference>
<dbReference type="PROSITE" id="PS50835">
    <property type="entry name" value="IG_LIKE"/>
    <property type="match status" value="1"/>
</dbReference>
<accession>A0A7K7YCV2</accession>
<dbReference type="InterPro" id="IPR036179">
    <property type="entry name" value="Ig-like_dom_sf"/>
</dbReference>
<feature type="non-terminal residue" evidence="5">
    <location>
        <position position="1"/>
    </location>
</feature>
<evidence type="ECO:0000256" key="2">
    <source>
        <dbReference type="ARBA" id="ARBA00023157"/>
    </source>
</evidence>
<sequence length="100" mass="11087">CPPDQLVLQVPVRALLEGDTVTLRCRRWGNKSVTSVSFYHEEEELQGLSNGTELSLSPLQLHHSGRYRCRGRVDSEVSQGWEESTPVTVTVQGEHPTAAS</sequence>
<dbReference type="SMART" id="SM00408">
    <property type="entry name" value="IGc2"/>
    <property type="match status" value="1"/>
</dbReference>
<dbReference type="InterPro" id="IPR003599">
    <property type="entry name" value="Ig_sub"/>
</dbReference>
<dbReference type="AlphaFoldDB" id="A0A7K7YCV2"/>
<dbReference type="PANTHER" id="PTHR11481">
    <property type="entry name" value="IMMUNOGLOBULIN FC RECEPTOR"/>
    <property type="match status" value="1"/>
</dbReference>
<keyword evidence="1" id="KW-0732">Signal</keyword>
<feature type="region of interest" description="Disordered" evidence="3">
    <location>
        <begin position="80"/>
        <end position="100"/>
    </location>
</feature>
<evidence type="ECO:0000259" key="4">
    <source>
        <dbReference type="PROSITE" id="PS50835"/>
    </source>
</evidence>
<dbReference type="Proteomes" id="UP000558509">
    <property type="component" value="Unassembled WGS sequence"/>
</dbReference>
<evidence type="ECO:0000256" key="3">
    <source>
        <dbReference type="SAM" id="MobiDB-lite"/>
    </source>
</evidence>
<feature type="compositionally biased region" description="Polar residues" evidence="3">
    <location>
        <begin position="80"/>
        <end position="91"/>
    </location>
</feature>
<organism evidence="5 6">
    <name type="scientific">Thryothorus ludovicianus</name>
    <name type="common">Carolina wren</name>
    <name type="synonym">Sylvia ludoviciana</name>
    <dbReference type="NCBI Taxonomy" id="74200"/>
    <lineage>
        <taxon>Eukaryota</taxon>
        <taxon>Metazoa</taxon>
        <taxon>Chordata</taxon>
        <taxon>Craniata</taxon>
        <taxon>Vertebrata</taxon>
        <taxon>Euteleostomi</taxon>
        <taxon>Archelosauria</taxon>
        <taxon>Archosauria</taxon>
        <taxon>Dinosauria</taxon>
        <taxon>Saurischia</taxon>
        <taxon>Theropoda</taxon>
        <taxon>Coelurosauria</taxon>
        <taxon>Aves</taxon>
        <taxon>Neognathae</taxon>
        <taxon>Neoaves</taxon>
        <taxon>Telluraves</taxon>
        <taxon>Australaves</taxon>
        <taxon>Passeriformes</taxon>
        <taxon>Certhiidae</taxon>
        <taxon>Troglodytinae</taxon>
        <taxon>Thryothorus</taxon>
    </lineage>
</organism>
<dbReference type="PANTHER" id="PTHR11481:SF64">
    <property type="entry name" value="FC RECEPTOR-LIKE PROTEIN 4"/>
    <property type="match status" value="1"/>
</dbReference>
<dbReference type="GO" id="GO:0009897">
    <property type="term" value="C:external side of plasma membrane"/>
    <property type="evidence" value="ECO:0007669"/>
    <property type="project" value="TreeGrafter"/>
</dbReference>
<dbReference type="InterPro" id="IPR003598">
    <property type="entry name" value="Ig_sub2"/>
</dbReference>
<dbReference type="SMART" id="SM00409">
    <property type="entry name" value="IG"/>
    <property type="match status" value="1"/>
</dbReference>
<dbReference type="InterPro" id="IPR007110">
    <property type="entry name" value="Ig-like_dom"/>
</dbReference>
<protein>
    <submittedName>
        <fullName evidence="5">FCGR3 protein</fullName>
    </submittedName>
</protein>